<organism evidence="3">
    <name type="scientific">viral metagenome</name>
    <dbReference type="NCBI Taxonomy" id="1070528"/>
    <lineage>
        <taxon>unclassified sequences</taxon>
        <taxon>metagenomes</taxon>
        <taxon>organismal metagenomes</taxon>
    </lineage>
</organism>
<evidence type="ECO:0000256" key="1">
    <source>
        <dbReference type="SAM" id="MobiDB-lite"/>
    </source>
</evidence>
<feature type="region of interest" description="Disordered" evidence="1">
    <location>
        <begin position="99"/>
        <end position="124"/>
    </location>
</feature>
<reference evidence="3" key="1">
    <citation type="submission" date="2020-03" db="EMBL/GenBank/DDBJ databases">
        <title>The deep terrestrial virosphere.</title>
        <authorList>
            <person name="Holmfeldt K."/>
            <person name="Nilsson E."/>
            <person name="Simone D."/>
            <person name="Lopez-Fernandez M."/>
            <person name="Wu X."/>
            <person name="de Brujin I."/>
            <person name="Lundin D."/>
            <person name="Andersson A."/>
            <person name="Bertilsson S."/>
            <person name="Dopson M."/>
        </authorList>
    </citation>
    <scope>NUCLEOTIDE SEQUENCE</scope>
    <source>
        <strain evidence="2">MM415A00401</strain>
        <strain evidence="3">MM415B03097</strain>
    </source>
</reference>
<name>A0A6M3KXJ6_9ZZZZ</name>
<feature type="region of interest" description="Disordered" evidence="1">
    <location>
        <begin position="140"/>
        <end position="180"/>
    </location>
</feature>
<sequence>MMSQPGPYFPFYAQDWLGDHKVRGLSPAARGTYIDLLALMWTSADGGLPAAPEKLARMVGQSPEEFIVSWGEIQDAADPILEKRGERVFSRRMLRERERYAEKREKAREAGRQGGEAKSRNYKGSLADAKADAVANALAKGYQSESSTSTESNSGTEPREGTASNSGPDPALRGAGPLPGEKTSGLYYNIKVNGSHEEYMERVKGVFHQLLEERGGTWAEAYPNYGGLRGVRAEMFRAYEWLEARPDKRKQRLLVFVSGWIGRNHDRVGVGSRDSPGRPLSKGERGVQNIAEWARQKVAEREVKEKENADDDG</sequence>
<proteinExistence type="predicted"/>
<evidence type="ECO:0000313" key="2">
    <source>
        <dbReference type="EMBL" id="QJA82496.1"/>
    </source>
</evidence>
<feature type="compositionally biased region" description="Low complexity" evidence="1">
    <location>
        <begin position="140"/>
        <end position="156"/>
    </location>
</feature>
<dbReference type="AlphaFoldDB" id="A0A6M3KXJ6"/>
<evidence type="ECO:0000313" key="3">
    <source>
        <dbReference type="EMBL" id="QJA86906.1"/>
    </source>
</evidence>
<protein>
    <recommendedName>
        <fullName evidence="4">DUF1376 domain-containing protein</fullName>
    </recommendedName>
</protein>
<dbReference type="EMBL" id="MT142668">
    <property type="protein sequence ID" value="QJA86906.1"/>
    <property type="molecule type" value="Genomic_DNA"/>
</dbReference>
<dbReference type="EMBL" id="MT142489">
    <property type="protein sequence ID" value="QJA82496.1"/>
    <property type="molecule type" value="Genomic_DNA"/>
</dbReference>
<feature type="region of interest" description="Disordered" evidence="1">
    <location>
        <begin position="267"/>
        <end position="288"/>
    </location>
</feature>
<evidence type="ECO:0008006" key="4">
    <source>
        <dbReference type="Google" id="ProtNLM"/>
    </source>
</evidence>
<accession>A0A6M3KXJ6</accession>
<gene>
    <name evidence="2" type="ORF">MM415A00401_0008</name>
    <name evidence="3" type="ORF">MM415B03097_0002</name>
</gene>
<feature type="compositionally biased region" description="Basic and acidic residues" evidence="1">
    <location>
        <begin position="99"/>
        <end position="119"/>
    </location>
</feature>